<reference evidence="2" key="1">
    <citation type="submission" date="2021-01" db="EMBL/GenBank/DDBJ databases">
        <authorList>
            <person name="Corre E."/>
            <person name="Pelletier E."/>
            <person name="Niang G."/>
            <person name="Scheremetjew M."/>
            <person name="Finn R."/>
            <person name="Kale V."/>
            <person name="Holt S."/>
            <person name="Cochrane G."/>
            <person name="Meng A."/>
            <person name="Brown T."/>
            <person name="Cohen L."/>
        </authorList>
    </citation>
    <scope>NUCLEOTIDE SEQUENCE</scope>
    <source>
        <strain evidence="2">RCC1130</strain>
    </source>
</reference>
<feature type="compositionally biased region" description="Low complexity" evidence="1">
    <location>
        <begin position="286"/>
        <end position="300"/>
    </location>
</feature>
<evidence type="ECO:0000313" key="2">
    <source>
        <dbReference type="EMBL" id="CAD8549552.1"/>
    </source>
</evidence>
<feature type="compositionally biased region" description="Low complexity" evidence="1">
    <location>
        <begin position="332"/>
        <end position="341"/>
    </location>
</feature>
<feature type="region of interest" description="Disordered" evidence="1">
    <location>
        <begin position="437"/>
        <end position="464"/>
    </location>
</feature>
<feature type="region of interest" description="Disordered" evidence="1">
    <location>
        <begin position="206"/>
        <end position="247"/>
    </location>
</feature>
<dbReference type="EMBL" id="HBER01049497">
    <property type="protein sequence ID" value="CAD8549552.1"/>
    <property type="molecule type" value="Transcribed_RNA"/>
</dbReference>
<feature type="compositionally biased region" description="Basic residues" evidence="1">
    <location>
        <begin position="214"/>
        <end position="223"/>
    </location>
</feature>
<feature type="region of interest" description="Disordered" evidence="1">
    <location>
        <begin position="283"/>
        <end position="370"/>
    </location>
</feature>
<accession>A0A7S0P3C2</accession>
<proteinExistence type="predicted"/>
<organism evidence="2">
    <name type="scientific">Calcidiscus leptoporus</name>
    <dbReference type="NCBI Taxonomy" id="127549"/>
    <lineage>
        <taxon>Eukaryota</taxon>
        <taxon>Haptista</taxon>
        <taxon>Haptophyta</taxon>
        <taxon>Prymnesiophyceae</taxon>
        <taxon>Coccolithales</taxon>
        <taxon>Calcidiscaceae</taxon>
        <taxon>Calcidiscus</taxon>
    </lineage>
</organism>
<protein>
    <submittedName>
        <fullName evidence="2">Uncharacterized protein</fullName>
    </submittedName>
</protein>
<name>A0A7S0P3C2_9EUKA</name>
<sequence>MSVPILRHRRVSRKSHGVPHKVGRVCCCRPRGYDGCARGFGHTAARFDSDARFSPSFARRTWHASLNARCKAPDEVHLLPAMWCAHARHFSAAISVHYQRCRDRREHFGKRAWDTHSHSLVFFSKPSAVLIEFIKRHQKRILAFAGPHLEAHETPPYSPSTADQTVVGLATKSGLLALMRFPPADGLLEHAHCASLRGPHVGRAGRMESACAPRGRRTPKSMRSKLSAAEADVEAQQPPKETPRRAAQPFADSYGADKMALLQSVQIRIVPQPVSNVANLDKDQKAGASAHARVASPAAATEPTPRRSAARRSGSTCPVADKLQSENGAAGGTSSNGASMSVPPTADGPGQRNRARDAQHTRVASQLLRGTQVRVRESAARVAPGLRGLVGEVLSNERQVEIYFASLGTETRGGGTRGTETRGAIRKLNRNDVEQVAPALKQQPSTEQPSYFWLPDFDRRDSEG</sequence>
<evidence type="ECO:0000256" key="1">
    <source>
        <dbReference type="SAM" id="MobiDB-lite"/>
    </source>
</evidence>
<dbReference type="AlphaFoldDB" id="A0A7S0P3C2"/>
<gene>
    <name evidence="2" type="ORF">CLEP1334_LOCUS24842</name>
</gene>